<dbReference type="EMBL" id="UOEK01000287">
    <property type="protein sequence ID" value="VAW04400.1"/>
    <property type="molecule type" value="Genomic_DNA"/>
</dbReference>
<reference evidence="1" key="1">
    <citation type="submission" date="2018-06" db="EMBL/GenBank/DDBJ databases">
        <authorList>
            <person name="Zhirakovskaya E."/>
        </authorList>
    </citation>
    <scope>NUCLEOTIDE SEQUENCE</scope>
</reference>
<dbReference type="AlphaFoldDB" id="A0A3B0SJ22"/>
<name>A0A3B0SJ22_9ZZZZ</name>
<protein>
    <submittedName>
        <fullName evidence="1">Uncharacterized protein</fullName>
    </submittedName>
</protein>
<sequence length="291" mass="31790">MINARFRILVLATAVVVVFGACSRGVDGAIEDGGIASRLSDFDRSYQAGILAYADSLRTCMAEQGFDYVVDVGRASTEDTYSFVLSESVLPPREFIDEYGFGIVASGIGRELGPQEATPTPNERYRSLLSEAGRVEYDMTLSSCLVTAERILNDIQSTFDLEVAIFDIDSRVRADRAVVEATLAWSRCMAEMGWSFDAPGDPVRAVVEAFNRLSLAETGEQISPAMSRTSGPLTPIREQSLQELDTLDQLLDAEIRLATDEAACQDAGYRQVVDKATVEAERKVLSAQENQ</sequence>
<evidence type="ECO:0000313" key="1">
    <source>
        <dbReference type="EMBL" id="VAW04400.1"/>
    </source>
</evidence>
<proteinExistence type="predicted"/>
<gene>
    <name evidence="1" type="ORF">MNBD_ACTINO02-865</name>
</gene>
<organism evidence="1">
    <name type="scientific">hydrothermal vent metagenome</name>
    <dbReference type="NCBI Taxonomy" id="652676"/>
    <lineage>
        <taxon>unclassified sequences</taxon>
        <taxon>metagenomes</taxon>
        <taxon>ecological metagenomes</taxon>
    </lineage>
</organism>
<dbReference type="PROSITE" id="PS51257">
    <property type="entry name" value="PROKAR_LIPOPROTEIN"/>
    <property type="match status" value="1"/>
</dbReference>
<accession>A0A3B0SJ22</accession>